<dbReference type="EMBL" id="CP001287">
    <property type="protein sequence ID" value="ACK65995.1"/>
    <property type="molecule type" value="Genomic_DNA"/>
</dbReference>
<dbReference type="KEGG" id="cyp:PCC8801_1957"/>
<proteinExistence type="predicted"/>
<reference evidence="3" key="1">
    <citation type="journal article" date="2011" name="MBio">
        <title>Novel metabolic attributes of the genus Cyanothece, comprising a group of unicellular nitrogen-fixing Cyanobacteria.</title>
        <authorList>
            <person name="Bandyopadhyay A."/>
            <person name="Elvitigala T."/>
            <person name="Welsh E."/>
            <person name="Stockel J."/>
            <person name="Liberton M."/>
            <person name="Min H."/>
            <person name="Sherman L.A."/>
            <person name="Pakrasi H.B."/>
        </authorList>
    </citation>
    <scope>NUCLEOTIDE SEQUENCE [LARGE SCALE GENOMIC DNA]</scope>
    <source>
        <strain evidence="3">PCC 8801</strain>
    </source>
</reference>
<dbReference type="HOGENOM" id="CLU_103370_0_0_3"/>
<gene>
    <name evidence="2" type="ordered locus">PCC8801_1957</name>
</gene>
<dbReference type="RefSeq" id="WP_012595267.1">
    <property type="nucleotide sequence ID" value="NC_011726.1"/>
</dbReference>
<dbReference type="eggNOG" id="COG1434">
    <property type="taxonomic scope" value="Bacteria"/>
</dbReference>
<feature type="domain" description="DUF218" evidence="1">
    <location>
        <begin position="50"/>
        <end position="162"/>
    </location>
</feature>
<dbReference type="Pfam" id="PF02698">
    <property type="entry name" value="DUF218"/>
    <property type="match status" value="1"/>
</dbReference>
<keyword evidence="3" id="KW-1185">Reference proteome</keyword>
<dbReference type="Proteomes" id="UP000008204">
    <property type="component" value="Chromosome"/>
</dbReference>
<name>B7JY31_RIPO1</name>
<dbReference type="CDD" id="cd06259">
    <property type="entry name" value="YdcF-like"/>
    <property type="match status" value="1"/>
</dbReference>
<dbReference type="STRING" id="41431.PCC8801_1957"/>
<evidence type="ECO:0000259" key="1">
    <source>
        <dbReference type="Pfam" id="PF02698"/>
    </source>
</evidence>
<evidence type="ECO:0000313" key="2">
    <source>
        <dbReference type="EMBL" id="ACK65995.1"/>
    </source>
</evidence>
<evidence type="ECO:0000313" key="3">
    <source>
        <dbReference type="Proteomes" id="UP000008204"/>
    </source>
</evidence>
<dbReference type="InterPro" id="IPR003848">
    <property type="entry name" value="DUF218"/>
</dbReference>
<sequence>MLLKIHSPKHNRQIFGFPRVKLRILPLIPVVGIAAWLGYKQVQSYRVKPEAIFVLGGHEERERFAAQLAKDHPTLPIWVSSGSPKGYAKRIFAKAGVERDRLHLDYQAKDTVTNFTTLVNEFKAQGIDSVYLVTSKNHLPRARVIGEIIFGSQGIVIKPMAVECDRPPEPWEKILRDGARSLLWVATGKTGETLIDPKSL</sequence>
<dbReference type="OrthoDB" id="9782395at2"/>
<accession>B7JY31</accession>
<dbReference type="AlphaFoldDB" id="B7JY31"/>
<organism evidence="2 3">
    <name type="scientific">Rippkaea orientalis (strain PCC 8801 / RF-1)</name>
    <name type="common">Cyanothece sp. (strain PCC 8801)</name>
    <dbReference type="NCBI Taxonomy" id="41431"/>
    <lineage>
        <taxon>Bacteria</taxon>
        <taxon>Bacillati</taxon>
        <taxon>Cyanobacteriota</taxon>
        <taxon>Cyanophyceae</taxon>
        <taxon>Oscillatoriophycideae</taxon>
        <taxon>Chroococcales</taxon>
        <taxon>Aphanothecaceae</taxon>
        <taxon>Rippkaea</taxon>
        <taxon>Rippkaea orientalis</taxon>
    </lineage>
</organism>
<protein>
    <recommendedName>
        <fullName evidence="1">DUF218 domain-containing protein</fullName>
    </recommendedName>
</protein>